<dbReference type="Proteomes" id="UP001233673">
    <property type="component" value="Unassembled WGS sequence"/>
</dbReference>
<dbReference type="EMBL" id="JASNFN010000005">
    <property type="protein sequence ID" value="MDP5182530.1"/>
    <property type="molecule type" value="Genomic_DNA"/>
</dbReference>
<keyword evidence="3" id="KW-1185">Reference proteome</keyword>
<gene>
    <name evidence="2" type="ORF">QOZ88_07745</name>
</gene>
<feature type="transmembrane region" description="Helical" evidence="1">
    <location>
        <begin position="82"/>
        <end position="105"/>
    </location>
</feature>
<evidence type="ECO:0000313" key="3">
    <source>
        <dbReference type="Proteomes" id="UP001233673"/>
    </source>
</evidence>
<keyword evidence="1" id="KW-0812">Transmembrane</keyword>
<feature type="transmembrane region" description="Helical" evidence="1">
    <location>
        <begin position="49"/>
        <end position="70"/>
    </location>
</feature>
<keyword evidence="1" id="KW-1133">Transmembrane helix</keyword>
<comment type="caution">
    <text evidence="2">The sequence shown here is derived from an EMBL/GenBank/DDBJ whole genome shotgun (WGS) entry which is preliminary data.</text>
</comment>
<evidence type="ECO:0000313" key="2">
    <source>
        <dbReference type="EMBL" id="MDP5182530.1"/>
    </source>
</evidence>
<accession>A0ABT9IBM3</accession>
<reference evidence="3" key="1">
    <citation type="submission" date="2023-05" db="EMBL/GenBank/DDBJ databases">
        <title>Draft genome of Pseudofrankia sp. BMG5.37.</title>
        <authorList>
            <person name="Gtari M."/>
            <person name="Ghodhbane F."/>
            <person name="Sbissi I."/>
        </authorList>
    </citation>
    <scope>NUCLEOTIDE SEQUENCE [LARGE SCALE GENOMIC DNA]</scope>
    <source>
        <strain evidence="3">BMG 814</strain>
    </source>
</reference>
<evidence type="ECO:0000256" key="1">
    <source>
        <dbReference type="SAM" id="Phobius"/>
    </source>
</evidence>
<proteinExistence type="predicted"/>
<dbReference type="RefSeq" id="WP_305999219.1">
    <property type="nucleotide sequence ID" value="NZ_JASNFN010000005.1"/>
</dbReference>
<organism evidence="2 3">
    <name type="scientific">Blastococcus carthaginiensis</name>
    <dbReference type="NCBI Taxonomy" id="3050034"/>
    <lineage>
        <taxon>Bacteria</taxon>
        <taxon>Bacillati</taxon>
        <taxon>Actinomycetota</taxon>
        <taxon>Actinomycetes</taxon>
        <taxon>Geodermatophilales</taxon>
        <taxon>Geodermatophilaceae</taxon>
        <taxon>Blastococcus</taxon>
    </lineage>
</organism>
<name>A0ABT9IBM3_9ACTN</name>
<keyword evidence="1" id="KW-0472">Membrane</keyword>
<feature type="transmembrane region" description="Helical" evidence="1">
    <location>
        <begin position="25"/>
        <end position="42"/>
    </location>
</feature>
<sequence length="115" mass="11913">MSALAGGFHLLTAFAHPGTTTRVSMAVMAGVCLPCAVHLWRGRAGVPTWSITVVMGGAMVLVHLLLAAAGHAHHATVAQLSWLTGSGVMIGLPTLFFLALSGAAYRSYQTVRLSS</sequence>
<protein>
    <submittedName>
        <fullName evidence="2">Uncharacterized protein</fullName>
    </submittedName>
</protein>